<evidence type="ECO:0000313" key="1">
    <source>
        <dbReference type="EMBL" id="RUA22152.1"/>
    </source>
</evidence>
<dbReference type="AlphaFoldDB" id="A0A432JIE7"/>
<reference evidence="1" key="1">
    <citation type="submission" date="2018-12" db="EMBL/GenBank/DDBJ databases">
        <authorList>
            <person name="Jadhav K."/>
            <person name="Kushwaha B."/>
            <person name="Jadhav I."/>
        </authorList>
    </citation>
    <scope>NUCLEOTIDE SEQUENCE [LARGE SCALE GENOMIC DNA]</scope>
    <source>
        <strain evidence="1">SBS 10</strain>
    </source>
</reference>
<proteinExistence type="predicted"/>
<protein>
    <submittedName>
        <fullName evidence="1">Uncharacterized protein</fullName>
    </submittedName>
</protein>
<organism evidence="1">
    <name type="scientific">Billgrantia gudaonensis</name>
    <dbReference type="NCBI Taxonomy" id="376427"/>
    <lineage>
        <taxon>Bacteria</taxon>
        <taxon>Pseudomonadati</taxon>
        <taxon>Pseudomonadota</taxon>
        <taxon>Gammaproteobacteria</taxon>
        <taxon>Oceanospirillales</taxon>
        <taxon>Halomonadaceae</taxon>
        <taxon>Billgrantia</taxon>
    </lineage>
</organism>
<sequence>MLVQTLHSDDAHLRLLTNAGYDALPPSSSRGAPRRPATVSASSPCCAWRAQEAAVTELGHHAGESLRLAGRTRVGCRLPGSCAGPHGGRQGRYHLQPMLGADKRSRRHEAGAWLRCLARSDARGPPGTLVTGYRPADAELTAGSWKLEAGSWKLEAGSWKLEDSKKSPQPGSRGFFQLQLTSAQRTIVQLPTKSGEGLKPHHNCR</sequence>
<name>A0A432JIE7_9GAMM</name>
<accession>A0A432JIE7</accession>
<gene>
    <name evidence="1" type="ORF">DSL92_07460</name>
</gene>
<dbReference type="EMBL" id="RXHI01000023">
    <property type="protein sequence ID" value="RUA22152.1"/>
    <property type="molecule type" value="Genomic_DNA"/>
</dbReference>
<comment type="caution">
    <text evidence="1">The sequence shown here is derived from an EMBL/GenBank/DDBJ whole genome shotgun (WGS) entry which is preliminary data.</text>
</comment>